<dbReference type="Proteomes" id="UP000430670">
    <property type="component" value="Unassembled WGS sequence"/>
</dbReference>
<keyword evidence="1" id="KW-0472">Membrane</keyword>
<evidence type="ECO:0000256" key="1">
    <source>
        <dbReference type="SAM" id="Phobius"/>
    </source>
</evidence>
<dbReference type="EMBL" id="WNKU01000003">
    <property type="protein sequence ID" value="MTV48277.1"/>
    <property type="molecule type" value="Genomic_DNA"/>
</dbReference>
<protein>
    <submittedName>
        <fullName evidence="3">Tripartite tricarboxylate transporter TctB family protein</fullName>
    </submittedName>
</protein>
<feature type="transmembrane region" description="Helical" evidence="1">
    <location>
        <begin position="12"/>
        <end position="34"/>
    </location>
</feature>
<dbReference type="OrthoDB" id="1809436at2"/>
<feature type="transmembrane region" description="Helical" evidence="1">
    <location>
        <begin position="54"/>
        <end position="76"/>
    </location>
</feature>
<comment type="caution">
    <text evidence="3">The sequence shown here is derived from an EMBL/GenBank/DDBJ whole genome shotgun (WGS) entry which is preliminary data.</text>
</comment>
<name>A0A6I3SHU4_HELMO</name>
<keyword evidence="1" id="KW-0812">Transmembrane</keyword>
<feature type="domain" description="DUF1468" evidence="2">
    <location>
        <begin position="22"/>
        <end position="160"/>
    </location>
</feature>
<dbReference type="AlphaFoldDB" id="A0A6I3SHU4"/>
<proteinExistence type="predicted"/>
<sequence>MVYRFNRRKDETSAVYAANIGVSLGLLVLSGAVVVTAQQLPRTIPGIAMGPGVLPLWAGLLMNLLAVSLLIQNIFFRSPSPKRKVFDPKELAAVGKMFFAISAYAAGIEYLGFGMATCIIVVYLIRYLGQYAWWRCLLFGLIMAGVSVGVFRYFLDLPLPTGWFGL</sequence>
<keyword evidence="1" id="KW-1133">Transmembrane helix</keyword>
<keyword evidence="4" id="KW-1185">Reference proteome</keyword>
<reference evidence="3 4" key="1">
    <citation type="submission" date="2019-11" db="EMBL/GenBank/DDBJ databases">
        <title>Whole-genome sequence of a the green, strictly anaerobic photosynthetic bacterium Heliobacillus mobilis DSM 6151.</title>
        <authorList>
            <person name="Kyndt J.A."/>
            <person name="Meyer T.E."/>
        </authorList>
    </citation>
    <scope>NUCLEOTIDE SEQUENCE [LARGE SCALE GENOMIC DNA]</scope>
    <source>
        <strain evidence="3 4">DSM 6151</strain>
    </source>
</reference>
<evidence type="ECO:0000313" key="3">
    <source>
        <dbReference type="EMBL" id="MTV48277.1"/>
    </source>
</evidence>
<feature type="transmembrane region" description="Helical" evidence="1">
    <location>
        <begin position="131"/>
        <end position="155"/>
    </location>
</feature>
<feature type="transmembrane region" description="Helical" evidence="1">
    <location>
        <begin position="97"/>
        <end position="125"/>
    </location>
</feature>
<gene>
    <name evidence="3" type="ORF">GJ688_04670</name>
</gene>
<accession>A0A6I3SHU4</accession>
<evidence type="ECO:0000313" key="4">
    <source>
        <dbReference type="Proteomes" id="UP000430670"/>
    </source>
</evidence>
<organism evidence="3 4">
    <name type="scientific">Heliobacterium mobile</name>
    <name type="common">Heliobacillus mobilis</name>
    <dbReference type="NCBI Taxonomy" id="28064"/>
    <lineage>
        <taxon>Bacteria</taxon>
        <taxon>Bacillati</taxon>
        <taxon>Bacillota</taxon>
        <taxon>Clostridia</taxon>
        <taxon>Eubacteriales</taxon>
        <taxon>Heliobacteriaceae</taxon>
        <taxon>Heliobacterium</taxon>
    </lineage>
</organism>
<dbReference type="Pfam" id="PF07331">
    <property type="entry name" value="TctB"/>
    <property type="match status" value="1"/>
</dbReference>
<dbReference type="InterPro" id="IPR009936">
    <property type="entry name" value="DUF1468"/>
</dbReference>
<evidence type="ECO:0000259" key="2">
    <source>
        <dbReference type="Pfam" id="PF07331"/>
    </source>
</evidence>